<dbReference type="AlphaFoldDB" id="A0ABD1EQB4"/>
<evidence type="ECO:0000313" key="1">
    <source>
        <dbReference type="EMBL" id="KAL1497938.1"/>
    </source>
</evidence>
<sequence length="372" mass="42109">MDAMLQRHCARYIYVIPDGLRELMSDISREVLRSQPKDIYTFIADYLDALIITRENARVAARLVHSLTEIATTTAIFLEETGMSRDETDNIVDAIQKTFRRSIETEESGTLENAKSEEEQVITDILTELHVSSEKAEVAALVIQGAYRRFKQRKEREAELLSGLVDWRVAARSAIHLYRKTGVTNEEANRAATLIKAAYKGYYTRKAMRKIANQHQDFQYQPSDYLREVVAAEDIETDEDFEYYQKSSEERIKSVTIDFNTVVPHVDFDTSCVQIVTPPQATGKVSTASSVAKYSLKYIFDNALDNIITSSPIMEETPEELNKTIESYVEEYMEMETPSVEGTVEEASGIEENIEVDNVKESSSAEAAGEVK</sequence>
<protein>
    <recommendedName>
        <fullName evidence="3">RIIa domain-containing protein</fullName>
    </recommendedName>
</protein>
<dbReference type="Gene3D" id="1.20.5.190">
    <property type="match status" value="1"/>
</dbReference>
<comment type="caution">
    <text evidence="1">The sequence shown here is derived from an EMBL/GenBank/DDBJ whole genome shotgun (WGS) entry which is preliminary data.</text>
</comment>
<evidence type="ECO:0008006" key="3">
    <source>
        <dbReference type="Google" id="ProtNLM"/>
    </source>
</evidence>
<dbReference type="PANTHER" id="PTHR10699:SF11">
    <property type="entry name" value="IGLOO, ISOFORM A"/>
    <property type="match status" value="1"/>
</dbReference>
<dbReference type="Proteomes" id="UP001566132">
    <property type="component" value="Unassembled WGS sequence"/>
</dbReference>
<keyword evidence="2" id="KW-1185">Reference proteome</keyword>
<proteinExistence type="predicted"/>
<dbReference type="CDD" id="cd12100">
    <property type="entry name" value="DD_CABYR_SP17"/>
    <property type="match status" value="1"/>
</dbReference>
<dbReference type="Gene3D" id="1.20.890.10">
    <property type="entry name" value="cAMP-dependent protein kinase regulatory subunit, dimerization-anchoring domain"/>
    <property type="match status" value="1"/>
</dbReference>
<dbReference type="PANTHER" id="PTHR10699">
    <property type="entry name" value="NEUROMODULIN"/>
    <property type="match status" value="1"/>
</dbReference>
<organism evidence="1 2">
    <name type="scientific">Hypothenemus hampei</name>
    <name type="common">Coffee berry borer</name>
    <dbReference type="NCBI Taxonomy" id="57062"/>
    <lineage>
        <taxon>Eukaryota</taxon>
        <taxon>Metazoa</taxon>
        <taxon>Ecdysozoa</taxon>
        <taxon>Arthropoda</taxon>
        <taxon>Hexapoda</taxon>
        <taxon>Insecta</taxon>
        <taxon>Pterygota</taxon>
        <taxon>Neoptera</taxon>
        <taxon>Endopterygota</taxon>
        <taxon>Coleoptera</taxon>
        <taxon>Polyphaga</taxon>
        <taxon>Cucujiformia</taxon>
        <taxon>Curculionidae</taxon>
        <taxon>Scolytinae</taxon>
        <taxon>Hypothenemus</taxon>
    </lineage>
</organism>
<gene>
    <name evidence="1" type="ORF">ABEB36_008818</name>
</gene>
<name>A0ABD1EQB4_HYPHA</name>
<dbReference type="EMBL" id="JBDJPC010000006">
    <property type="protein sequence ID" value="KAL1497938.1"/>
    <property type="molecule type" value="Genomic_DNA"/>
</dbReference>
<dbReference type="CDD" id="cd23767">
    <property type="entry name" value="IQCD"/>
    <property type="match status" value="1"/>
</dbReference>
<dbReference type="InterPro" id="IPR047579">
    <property type="entry name" value="DD_CABYR_SP17"/>
</dbReference>
<dbReference type="SMART" id="SM00015">
    <property type="entry name" value="IQ"/>
    <property type="match status" value="2"/>
</dbReference>
<evidence type="ECO:0000313" key="2">
    <source>
        <dbReference type="Proteomes" id="UP001566132"/>
    </source>
</evidence>
<dbReference type="PROSITE" id="PS50096">
    <property type="entry name" value="IQ"/>
    <property type="match status" value="1"/>
</dbReference>
<reference evidence="1 2" key="1">
    <citation type="submission" date="2024-05" db="EMBL/GenBank/DDBJ databases">
        <title>Genetic variation in Jamaican populations of the coffee berry borer (Hypothenemus hampei).</title>
        <authorList>
            <person name="Errbii M."/>
            <person name="Myrie A."/>
        </authorList>
    </citation>
    <scope>NUCLEOTIDE SEQUENCE [LARGE SCALE GENOMIC DNA]</scope>
    <source>
        <strain evidence="1">JA-Hopewell-2020-01-JO</strain>
        <tissue evidence="1">Whole body</tissue>
    </source>
</reference>
<accession>A0ABD1EQB4</accession>
<dbReference type="SUPFAM" id="SSF47391">
    <property type="entry name" value="Dimerization-anchoring domain of cAMP-dependent PK regulatory subunit"/>
    <property type="match status" value="1"/>
</dbReference>
<dbReference type="InterPro" id="IPR000048">
    <property type="entry name" value="IQ_motif_EF-hand-BS"/>
</dbReference>